<organism evidence="1 2">
    <name type="scientific">Bacteroides thetaiotaomicron</name>
    <dbReference type="NCBI Taxonomy" id="818"/>
    <lineage>
        <taxon>Bacteria</taxon>
        <taxon>Pseudomonadati</taxon>
        <taxon>Bacteroidota</taxon>
        <taxon>Bacteroidia</taxon>
        <taxon>Bacteroidales</taxon>
        <taxon>Bacteroidaceae</taxon>
        <taxon>Bacteroides</taxon>
    </lineage>
</organism>
<dbReference type="InterPro" id="IPR010982">
    <property type="entry name" value="Lambda_DNA-bd_dom_sf"/>
</dbReference>
<accession>A0A7J5JTT6</accession>
<dbReference type="Proteomes" id="UP000460317">
    <property type="component" value="Unassembled WGS sequence"/>
</dbReference>
<dbReference type="SUPFAM" id="SSF47413">
    <property type="entry name" value="lambda repressor-like DNA-binding domains"/>
    <property type="match status" value="1"/>
</dbReference>
<evidence type="ECO:0000313" key="2">
    <source>
        <dbReference type="Proteomes" id="UP000460317"/>
    </source>
</evidence>
<name>A0A7J5JTT6_BACT4</name>
<dbReference type="AlphaFoldDB" id="A0A7J5JTT6"/>
<dbReference type="EMBL" id="WCSB01000002">
    <property type="protein sequence ID" value="KAB4454850.1"/>
    <property type="molecule type" value="Genomic_DNA"/>
</dbReference>
<comment type="caution">
    <text evidence="1">The sequence shown here is derived from an EMBL/GenBank/DDBJ whole genome shotgun (WGS) entry which is preliminary data.</text>
</comment>
<sequence length="76" mass="9158">MIHIGKQIRQKMEEHQKTVVWLAEQLSCSRTNVYKIFDKYSLDTEMLARISTILEFDFFSLYSKDVKRKKEKEVNL</sequence>
<dbReference type="Gene3D" id="1.10.260.40">
    <property type="entry name" value="lambda repressor-like DNA-binding domains"/>
    <property type="match status" value="1"/>
</dbReference>
<evidence type="ECO:0000313" key="1">
    <source>
        <dbReference type="EMBL" id="KAB4454850.1"/>
    </source>
</evidence>
<reference evidence="1 2" key="1">
    <citation type="journal article" date="2019" name="Nat. Med.">
        <title>A library of human gut bacterial isolates paired with longitudinal multiomics data enables mechanistic microbiome research.</title>
        <authorList>
            <person name="Poyet M."/>
            <person name="Groussin M."/>
            <person name="Gibbons S.M."/>
            <person name="Avila-Pacheco J."/>
            <person name="Jiang X."/>
            <person name="Kearney S.M."/>
            <person name="Perrotta A.R."/>
            <person name="Berdy B."/>
            <person name="Zhao S."/>
            <person name="Lieberman T.D."/>
            <person name="Swanson P.K."/>
            <person name="Smith M."/>
            <person name="Roesemann S."/>
            <person name="Alexander J.E."/>
            <person name="Rich S.A."/>
            <person name="Livny J."/>
            <person name="Vlamakis H."/>
            <person name="Clish C."/>
            <person name="Bullock K."/>
            <person name="Deik A."/>
            <person name="Scott J."/>
            <person name="Pierce K.A."/>
            <person name="Xavier R.J."/>
            <person name="Alm E.J."/>
        </authorList>
    </citation>
    <scope>NUCLEOTIDE SEQUENCE [LARGE SCALE GENOMIC DNA]</scope>
    <source>
        <strain evidence="1 2">BIOML-A165</strain>
    </source>
</reference>
<proteinExistence type="predicted"/>
<gene>
    <name evidence="1" type="ORF">GAN93_04120</name>
</gene>
<protein>
    <submittedName>
        <fullName evidence="1">XRE family transcriptional regulator</fullName>
    </submittedName>
</protein>
<dbReference type="GO" id="GO:0003677">
    <property type="term" value="F:DNA binding"/>
    <property type="evidence" value="ECO:0007669"/>
    <property type="project" value="InterPro"/>
</dbReference>